<dbReference type="EMBL" id="JAHCVI010000001">
    <property type="protein sequence ID" value="KAG7293885.1"/>
    <property type="molecule type" value="Genomic_DNA"/>
</dbReference>
<reference evidence="2" key="1">
    <citation type="submission" date="2023-02" db="EMBL/GenBank/DDBJ databases">
        <authorList>
            <person name="Palmer J.M."/>
        </authorList>
    </citation>
    <scope>NUCLEOTIDE SEQUENCE</scope>
    <source>
        <strain evidence="2">FW57</strain>
    </source>
</reference>
<evidence type="ECO:0000313" key="3">
    <source>
        <dbReference type="Proteomes" id="UP001197093"/>
    </source>
</evidence>
<comment type="caution">
    <text evidence="2">The sequence shown here is derived from an EMBL/GenBank/DDBJ whole genome shotgun (WGS) entry which is preliminary data.</text>
</comment>
<sequence>MLERSPNRQGGDSDEEHLLEELKPTDGDDEGDGITTLGLQATSTLVASDLDWAQIPQMSITTDSAFGFLMEQTMYNGNQVGKGSDPWLSHMATYPAFGEYWEPPAAVGEDFIDTGFTMRAFLPFTTAHERENLLEFDGPTRLLEAQVVCVRPVVDANVTLRYDDEGSIIEATSALAFADPPNSRGGYRVSDFDEKVFDGLKRGHLSITGDFGWENKTLSALELPQGIFWGGRDSECAIPRPAPNSTEIPYTLCAIQTEYNLDVPTPRVAAVKPILNPAGRDSNNPEATDPPVFLVVRGTTDPDQLRPELMSGVFKIAPKSGMSFRKPFKSSNNTGTGPWAIVKSSAPGQDLAISLCFTSNTIAARHVSFRATSPRTPETTWTWDNTTRQWDLTTLMPLLLGPAAATTTTLTNTTTPPTNRPLHLQPLANWTAANIPAQHLTPYQCSSPDANTTVIAADCLLHEPNITTTSSPPPGTAWRHWEFESHFAFASRPSFFSSTLYLCSACGAEGGAPRADAVAFARPLFDADDGAYRPHRARAALFQRCMAAAGGNAAVALQALLTVLAGGVL</sequence>
<protein>
    <submittedName>
        <fullName evidence="2">Uncharacterized protein</fullName>
    </submittedName>
</protein>
<keyword evidence="3" id="KW-1185">Reference proteome</keyword>
<dbReference type="AlphaFoldDB" id="A0AAD4F773"/>
<organism evidence="2 3">
    <name type="scientific">Staphylotrichum longicolle</name>
    <dbReference type="NCBI Taxonomy" id="669026"/>
    <lineage>
        <taxon>Eukaryota</taxon>
        <taxon>Fungi</taxon>
        <taxon>Dikarya</taxon>
        <taxon>Ascomycota</taxon>
        <taxon>Pezizomycotina</taxon>
        <taxon>Sordariomycetes</taxon>
        <taxon>Sordariomycetidae</taxon>
        <taxon>Sordariales</taxon>
        <taxon>Chaetomiaceae</taxon>
        <taxon>Staphylotrichum</taxon>
    </lineage>
</organism>
<evidence type="ECO:0000313" key="2">
    <source>
        <dbReference type="EMBL" id="KAG7293885.1"/>
    </source>
</evidence>
<evidence type="ECO:0000256" key="1">
    <source>
        <dbReference type="SAM" id="MobiDB-lite"/>
    </source>
</evidence>
<feature type="region of interest" description="Disordered" evidence="1">
    <location>
        <begin position="1"/>
        <end position="35"/>
    </location>
</feature>
<dbReference type="Proteomes" id="UP001197093">
    <property type="component" value="Unassembled WGS sequence"/>
</dbReference>
<name>A0AAD4F773_9PEZI</name>
<accession>A0AAD4F773</accession>
<gene>
    <name evidence="2" type="ORF">NEMBOFW57_003945</name>
</gene>
<proteinExistence type="predicted"/>